<dbReference type="InterPro" id="IPR010987">
    <property type="entry name" value="Glutathione-S-Trfase_C-like"/>
</dbReference>
<dbReference type="Gene3D" id="3.40.30.10">
    <property type="entry name" value="Glutaredoxin"/>
    <property type="match status" value="1"/>
</dbReference>
<dbReference type="PANTHER" id="PTHR42673:SF21">
    <property type="entry name" value="GLUTATHIONE S-TRANSFERASE YFCF"/>
    <property type="match status" value="1"/>
</dbReference>
<dbReference type="Pfam" id="PF13417">
    <property type="entry name" value="GST_N_3"/>
    <property type="match status" value="1"/>
</dbReference>
<gene>
    <name evidence="3" type="ORF">PsAD2_02582</name>
</gene>
<sequence length="217" mass="24096">MKVHGLIMSPNVRKVIVALNAKGIAFENIQVFPGTHTPEFLKISPRGMIPAFEDGDFAFSDSAVIMEYLEEKFPETSLMPSGPKNRALSRWFTEYGGSVVFPPCGTIFTQLMANPYYFKRPTDQAAVDDAITEKLPPILDYLESHVPDTGFLFGELGVADISLLSPFINAEYGGYEIDAAKWPQMAAYYQRGKAHPAFMSTLIEEDKLRQAIMAQAS</sequence>
<dbReference type="InterPro" id="IPR036249">
    <property type="entry name" value="Thioredoxin-like_sf"/>
</dbReference>
<dbReference type="InterPro" id="IPR004045">
    <property type="entry name" value="Glutathione_S-Trfase_N"/>
</dbReference>
<dbReference type="Proteomes" id="UP000076577">
    <property type="component" value="Unassembled WGS sequence"/>
</dbReference>
<dbReference type="PROSITE" id="PS50405">
    <property type="entry name" value="GST_CTER"/>
    <property type="match status" value="1"/>
</dbReference>
<dbReference type="InterPro" id="IPR040079">
    <property type="entry name" value="Glutathione_S-Trfase"/>
</dbReference>
<proteinExistence type="predicted"/>
<dbReference type="Gene3D" id="1.20.1050.10">
    <property type="match status" value="1"/>
</dbReference>
<accession>A0A165YBK2</accession>
<dbReference type="CDD" id="cd00570">
    <property type="entry name" value="GST_N_family"/>
    <property type="match status" value="1"/>
</dbReference>
<evidence type="ECO:0000313" key="4">
    <source>
        <dbReference type="Proteomes" id="UP000076577"/>
    </source>
</evidence>
<dbReference type="Pfam" id="PF13410">
    <property type="entry name" value="GST_C_2"/>
    <property type="match status" value="1"/>
</dbReference>
<dbReference type="STRING" id="989403.SAMN05421798_1196"/>
<evidence type="ECO:0000259" key="2">
    <source>
        <dbReference type="PROSITE" id="PS50405"/>
    </source>
</evidence>
<keyword evidence="4" id="KW-1185">Reference proteome</keyword>
<dbReference type="RefSeq" id="WP_068006456.1">
    <property type="nucleotide sequence ID" value="NZ_FOFM01000019.1"/>
</dbReference>
<dbReference type="AlphaFoldDB" id="A0A165YBK2"/>
<comment type="caution">
    <text evidence="3">The sequence shown here is derived from an EMBL/GenBank/DDBJ whole genome shotgun (WGS) entry which is preliminary data.</text>
</comment>
<dbReference type="EC" id="2.5.1.18" evidence="3"/>
<dbReference type="SUPFAM" id="SSF52833">
    <property type="entry name" value="Thioredoxin-like"/>
    <property type="match status" value="1"/>
</dbReference>
<dbReference type="CDD" id="cd00299">
    <property type="entry name" value="GST_C_family"/>
    <property type="match status" value="1"/>
</dbReference>
<evidence type="ECO:0000259" key="1">
    <source>
        <dbReference type="PROSITE" id="PS50404"/>
    </source>
</evidence>
<dbReference type="PROSITE" id="PS50404">
    <property type="entry name" value="GST_NTER"/>
    <property type="match status" value="1"/>
</dbReference>
<feature type="domain" description="GST N-terminal" evidence="1">
    <location>
        <begin position="1"/>
        <end position="77"/>
    </location>
</feature>
<protein>
    <submittedName>
        <fullName evidence="3">Glutathione S-transferase</fullName>
        <ecNumber evidence="3">2.5.1.18</ecNumber>
    </submittedName>
</protein>
<dbReference type="GO" id="GO:0006749">
    <property type="term" value="P:glutathione metabolic process"/>
    <property type="evidence" value="ECO:0007669"/>
    <property type="project" value="TreeGrafter"/>
</dbReference>
<organism evidence="3 4">
    <name type="scientific">Pseudovibrio axinellae</name>
    <dbReference type="NCBI Taxonomy" id="989403"/>
    <lineage>
        <taxon>Bacteria</taxon>
        <taxon>Pseudomonadati</taxon>
        <taxon>Pseudomonadota</taxon>
        <taxon>Alphaproteobacteria</taxon>
        <taxon>Hyphomicrobiales</taxon>
        <taxon>Stappiaceae</taxon>
        <taxon>Pseudovibrio</taxon>
    </lineage>
</organism>
<name>A0A165YBK2_9HYPH</name>
<keyword evidence="3" id="KW-0808">Transferase</keyword>
<dbReference type="SFLD" id="SFLDG00358">
    <property type="entry name" value="Main_(cytGST)"/>
    <property type="match status" value="1"/>
</dbReference>
<dbReference type="GO" id="GO:0004364">
    <property type="term" value="F:glutathione transferase activity"/>
    <property type="evidence" value="ECO:0007669"/>
    <property type="project" value="UniProtKB-EC"/>
</dbReference>
<dbReference type="PANTHER" id="PTHR42673">
    <property type="entry name" value="MALEYLACETOACETATE ISOMERASE"/>
    <property type="match status" value="1"/>
</dbReference>
<dbReference type="EMBL" id="LMCB01000019">
    <property type="protein sequence ID" value="KZL18641.1"/>
    <property type="molecule type" value="Genomic_DNA"/>
</dbReference>
<dbReference type="SUPFAM" id="SSF47616">
    <property type="entry name" value="GST C-terminal domain-like"/>
    <property type="match status" value="1"/>
</dbReference>
<dbReference type="InterPro" id="IPR036282">
    <property type="entry name" value="Glutathione-S-Trfase_C_sf"/>
</dbReference>
<reference evidence="3 4" key="1">
    <citation type="journal article" date="2016" name="Front. Microbiol.">
        <title>Comparative Genomic Analysis Reveals a Diverse Repertoire of Genes Involved in Prokaryote-Eukaryote Interactions within the Pseudovibrio Genus.</title>
        <authorList>
            <person name="Romano S."/>
            <person name="Fernandez-Guerra A."/>
            <person name="Reen F.J."/>
            <person name="Glockner F.O."/>
            <person name="Crowley S.P."/>
            <person name="O'Sullivan O."/>
            <person name="Cotter P.D."/>
            <person name="Adams C."/>
            <person name="Dobson A.D."/>
            <person name="O'Gara F."/>
        </authorList>
    </citation>
    <scope>NUCLEOTIDE SEQUENCE [LARGE SCALE GENOMIC DNA]</scope>
    <source>
        <strain evidence="3 4">Ad2</strain>
    </source>
</reference>
<feature type="domain" description="GST C-terminal" evidence="2">
    <location>
        <begin position="82"/>
        <end position="215"/>
    </location>
</feature>
<dbReference type="SFLD" id="SFLDS00019">
    <property type="entry name" value="Glutathione_Transferase_(cytos"/>
    <property type="match status" value="1"/>
</dbReference>
<dbReference type="OrthoDB" id="9810080at2"/>
<dbReference type="GO" id="GO:0016034">
    <property type="term" value="F:maleylacetoacetate isomerase activity"/>
    <property type="evidence" value="ECO:0007669"/>
    <property type="project" value="TreeGrafter"/>
</dbReference>
<dbReference type="GO" id="GO:0006559">
    <property type="term" value="P:L-phenylalanine catabolic process"/>
    <property type="evidence" value="ECO:0007669"/>
    <property type="project" value="TreeGrafter"/>
</dbReference>
<dbReference type="PATRIC" id="fig|989403.3.peg.2760"/>
<evidence type="ECO:0000313" key="3">
    <source>
        <dbReference type="EMBL" id="KZL18641.1"/>
    </source>
</evidence>